<proteinExistence type="predicted"/>
<evidence type="ECO:0000313" key="1">
    <source>
        <dbReference type="EMBL" id="MBW96127.1"/>
    </source>
</evidence>
<dbReference type="SUPFAM" id="SSF53271">
    <property type="entry name" value="PRTase-like"/>
    <property type="match status" value="1"/>
</dbReference>
<dbReference type="InterPro" id="IPR029057">
    <property type="entry name" value="PRTase-like"/>
</dbReference>
<accession>A0A2P2JRL7</accession>
<dbReference type="Gene3D" id="3.40.50.2020">
    <property type="match status" value="1"/>
</dbReference>
<reference evidence="1" key="1">
    <citation type="submission" date="2018-02" db="EMBL/GenBank/DDBJ databases">
        <title>Rhizophora mucronata_Transcriptome.</title>
        <authorList>
            <person name="Meera S.P."/>
            <person name="Sreeshan A."/>
            <person name="Augustine A."/>
        </authorList>
    </citation>
    <scope>NUCLEOTIDE SEQUENCE</scope>
    <source>
        <tissue evidence="1">Leaf</tissue>
    </source>
</reference>
<dbReference type="AlphaFoldDB" id="A0A2P2JRL7"/>
<dbReference type="EMBL" id="GGEC01015644">
    <property type="protein sequence ID" value="MBW96127.1"/>
    <property type="molecule type" value="Transcribed_RNA"/>
</dbReference>
<sequence length="46" mass="5103">MISQNNCFSERAGAEIVGCACVIELPDLRGRERLNGKPLYVLLESH</sequence>
<name>A0A2P2JRL7_RHIMU</name>
<organism evidence="1">
    <name type="scientific">Rhizophora mucronata</name>
    <name type="common">Asiatic mangrove</name>
    <dbReference type="NCBI Taxonomy" id="61149"/>
    <lineage>
        <taxon>Eukaryota</taxon>
        <taxon>Viridiplantae</taxon>
        <taxon>Streptophyta</taxon>
        <taxon>Embryophyta</taxon>
        <taxon>Tracheophyta</taxon>
        <taxon>Spermatophyta</taxon>
        <taxon>Magnoliopsida</taxon>
        <taxon>eudicotyledons</taxon>
        <taxon>Gunneridae</taxon>
        <taxon>Pentapetalae</taxon>
        <taxon>rosids</taxon>
        <taxon>fabids</taxon>
        <taxon>Malpighiales</taxon>
        <taxon>Rhizophoraceae</taxon>
        <taxon>Rhizophora</taxon>
    </lineage>
</organism>
<protein>
    <submittedName>
        <fullName evidence="1">Uncharacterized protein</fullName>
    </submittedName>
</protein>